<evidence type="ECO:0000313" key="2">
    <source>
        <dbReference type="EMBL" id="KAF3970825.1"/>
    </source>
</evidence>
<protein>
    <submittedName>
        <fullName evidence="2">Uncharacterized protein</fullName>
    </submittedName>
</protein>
<gene>
    <name evidence="2" type="ORF">CMV_005504</name>
</gene>
<feature type="region of interest" description="Disordered" evidence="1">
    <location>
        <begin position="21"/>
        <end position="40"/>
    </location>
</feature>
<feature type="non-terminal residue" evidence="2">
    <location>
        <position position="1"/>
    </location>
</feature>
<feature type="compositionally biased region" description="Polar residues" evidence="1">
    <location>
        <begin position="21"/>
        <end position="34"/>
    </location>
</feature>
<dbReference type="Proteomes" id="UP000737018">
    <property type="component" value="Unassembled WGS sequence"/>
</dbReference>
<evidence type="ECO:0000313" key="3">
    <source>
        <dbReference type="Proteomes" id="UP000737018"/>
    </source>
</evidence>
<dbReference type="AlphaFoldDB" id="A0A8J4VUA3"/>
<keyword evidence="3" id="KW-1185">Reference proteome</keyword>
<reference evidence="2" key="1">
    <citation type="submission" date="2020-03" db="EMBL/GenBank/DDBJ databases">
        <title>Castanea mollissima Vanexum genome sequencing.</title>
        <authorList>
            <person name="Staton M."/>
        </authorList>
    </citation>
    <scope>NUCLEOTIDE SEQUENCE</scope>
    <source>
        <tissue evidence="2">Leaf</tissue>
    </source>
</reference>
<evidence type="ECO:0000256" key="1">
    <source>
        <dbReference type="SAM" id="MobiDB-lite"/>
    </source>
</evidence>
<organism evidence="2 3">
    <name type="scientific">Castanea mollissima</name>
    <name type="common">Chinese chestnut</name>
    <dbReference type="NCBI Taxonomy" id="60419"/>
    <lineage>
        <taxon>Eukaryota</taxon>
        <taxon>Viridiplantae</taxon>
        <taxon>Streptophyta</taxon>
        <taxon>Embryophyta</taxon>
        <taxon>Tracheophyta</taxon>
        <taxon>Spermatophyta</taxon>
        <taxon>Magnoliopsida</taxon>
        <taxon>eudicotyledons</taxon>
        <taxon>Gunneridae</taxon>
        <taxon>Pentapetalae</taxon>
        <taxon>rosids</taxon>
        <taxon>fabids</taxon>
        <taxon>Fagales</taxon>
        <taxon>Fagaceae</taxon>
        <taxon>Castanea</taxon>
    </lineage>
</organism>
<name>A0A8J4VUA3_9ROSI</name>
<sequence>MTKSFSPLSSPNVARRYHVTFTKNSNTRRQSMHSASGYHL</sequence>
<dbReference type="EMBL" id="JRKL02000495">
    <property type="protein sequence ID" value="KAF3970825.1"/>
    <property type="molecule type" value="Genomic_DNA"/>
</dbReference>
<accession>A0A8J4VUA3</accession>
<proteinExistence type="predicted"/>
<comment type="caution">
    <text evidence="2">The sequence shown here is derived from an EMBL/GenBank/DDBJ whole genome shotgun (WGS) entry which is preliminary data.</text>
</comment>